<evidence type="ECO:0000256" key="8">
    <source>
        <dbReference type="ARBA" id="ARBA00037387"/>
    </source>
</evidence>
<evidence type="ECO:0000256" key="9">
    <source>
        <dbReference type="ARBA" id="ARBA00041175"/>
    </source>
</evidence>
<evidence type="ECO:0000256" key="6">
    <source>
        <dbReference type="ARBA" id="ARBA00022683"/>
    </source>
</evidence>
<dbReference type="RefSeq" id="WP_067243259.1">
    <property type="nucleotide sequence ID" value="NZ_CP082781.1"/>
</dbReference>
<dbReference type="PANTHER" id="PTHR36203">
    <property type="entry name" value="ASCORBATE-SPECIFIC PTS SYSTEM EIIA COMPONENT"/>
    <property type="match status" value="1"/>
</dbReference>
<evidence type="ECO:0000256" key="4">
    <source>
        <dbReference type="ARBA" id="ARBA00022553"/>
    </source>
</evidence>
<dbReference type="PANTHER" id="PTHR36203:SF1">
    <property type="entry name" value="ASCORBATE-SPECIFIC PTS SYSTEM EIIA COMPONENT"/>
    <property type="match status" value="1"/>
</dbReference>
<dbReference type="InterPro" id="IPR016152">
    <property type="entry name" value="PTrfase/Anion_transptr"/>
</dbReference>
<accession>A0ABY3RUZ1</accession>
<organism evidence="12 13">
    <name type="scientific">Microbacterium resistens</name>
    <dbReference type="NCBI Taxonomy" id="156977"/>
    <lineage>
        <taxon>Bacteria</taxon>
        <taxon>Bacillati</taxon>
        <taxon>Actinomycetota</taxon>
        <taxon>Actinomycetes</taxon>
        <taxon>Micrococcales</taxon>
        <taxon>Microbacteriaceae</taxon>
        <taxon>Microbacterium</taxon>
    </lineage>
</organism>
<dbReference type="SUPFAM" id="SSF55804">
    <property type="entry name" value="Phoshotransferase/anion transport protein"/>
    <property type="match status" value="1"/>
</dbReference>
<evidence type="ECO:0000256" key="5">
    <source>
        <dbReference type="ARBA" id="ARBA00022679"/>
    </source>
</evidence>
<name>A0ABY3RUZ1_9MICO</name>
<evidence type="ECO:0000313" key="12">
    <source>
        <dbReference type="EMBL" id="UGS27657.1"/>
    </source>
</evidence>
<dbReference type="Pfam" id="PF00359">
    <property type="entry name" value="PTS_EIIA_2"/>
    <property type="match status" value="1"/>
</dbReference>
<evidence type="ECO:0000256" key="2">
    <source>
        <dbReference type="ARBA" id="ARBA00022448"/>
    </source>
</evidence>
<keyword evidence="6" id="KW-0598">Phosphotransferase system</keyword>
<sequence>MTLADHLPESAIRTGAHASDWRSAVTLAGDVLVSRGITTDAYTAEMLSAIDEHGPYIVIAPGFALAHSRPSAAVLGTGFSWVGLAEPVEFGSEANDPVRLVVGLAAVDHDAHLEAMAALAGVLADDDVLSAALSATTPAEVRAILAGTAPDNGRTPTREEDTK</sequence>
<keyword evidence="7" id="KW-0418">Kinase</keyword>
<dbReference type="Proteomes" id="UP001199642">
    <property type="component" value="Chromosome"/>
</dbReference>
<reference evidence="12 13" key="1">
    <citation type="submission" date="2023-01" db="EMBL/GenBank/DDBJ databases">
        <title>Characterization of estradiol degrading bacteria Microbacterium sp. MZT7 and reveal degrading genes through genome analysis.</title>
        <authorList>
            <person name="Hao P."/>
            <person name="Gao Y."/>
        </authorList>
    </citation>
    <scope>NUCLEOTIDE SEQUENCE [LARGE SCALE GENOMIC DNA]</scope>
    <source>
        <strain evidence="12 13">MZT7</strain>
    </source>
</reference>
<evidence type="ECO:0000256" key="1">
    <source>
        <dbReference type="ARBA" id="ARBA00004496"/>
    </source>
</evidence>
<gene>
    <name evidence="12" type="ORF">K8F61_05585</name>
</gene>
<protein>
    <recommendedName>
        <fullName evidence="9">Ascorbate-specific PTS system EIIA component</fullName>
    </recommendedName>
    <alternativeName>
        <fullName evidence="10">Ascorbate-specific phosphotransferase enzyme IIA component</fullName>
    </alternativeName>
</protein>
<dbReference type="EMBL" id="CP082781">
    <property type="protein sequence ID" value="UGS27657.1"/>
    <property type="molecule type" value="Genomic_DNA"/>
</dbReference>
<evidence type="ECO:0000256" key="10">
    <source>
        <dbReference type="ARBA" id="ARBA00042072"/>
    </source>
</evidence>
<evidence type="ECO:0000256" key="3">
    <source>
        <dbReference type="ARBA" id="ARBA00022490"/>
    </source>
</evidence>
<dbReference type="Gene3D" id="3.40.930.10">
    <property type="entry name" value="Mannitol-specific EII, Chain A"/>
    <property type="match status" value="1"/>
</dbReference>
<comment type="function">
    <text evidence="8">The phosphoenolpyruvate-dependent sugar phosphotransferase system (sugar PTS), a major carbohydrate active transport system, catalyzes the phosphorylation of incoming sugar substrates concomitantly with their translocation across the cell membrane. The enzyme II UlaABC PTS system is involved in ascorbate transport.</text>
</comment>
<keyword evidence="13" id="KW-1185">Reference proteome</keyword>
<keyword evidence="5" id="KW-0808">Transferase</keyword>
<feature type="domain" description="PTS EIIA type-2" evidence="11">
    <location>
        <begin position="5"/>
        <end position="148"/>
    </location>
</feature>
<keyword evidence="12" id="KW-0762">Sugar transport</keyword>
<keyword evidence="4" id="KW-0597">Phosphoprotein</keyword>
<dbReference type="InterPro" id="IPR002178">
    <property type="entry name" value="PTS_EIIA_type-2_dom"/>
</dbReference>
<dbReference type="CDD" id="cd00211">
    <property type="entry name" value="PTS_IIA_fru"/>
    <property type="match status" value="1"/>
</dbReference>
<dbReference type="PROSITE" id="PS51094">
    <property type="entry name" value="PTS_EIIA_TYPE_2"/>
    <property type="match status" value="1"/>
</dbReference>
<evidence type="ECO:0000259" key="11">
    <source>
        <dbReference type="PROSITE" id="PS51094"/>
    </source>
</evidence>
<keyword evidence="2" id="KW-0813">Transport</keyword>
<comment type="subcellular location">
    <subcellularLocation>
        <location evidence="1">Cytoplasm</location>
    </subcellularLocation>
</comment>
<evidence type="ECO:0000256" key="7">
    <source>
        <dbReference type="ARBA" id="ARBA00022777"/>
    </source>
</evidence>
<keyword evidence="3" id="KW-0963">Cytoplasm</keyword>
<evidence type="ECO:0000313" key="13">
    <source>
        <dbReference type="Proteomes" id="UP001199642"/>
    </source>
</evidence>
<dbReference type="InterPro" id="IPR051351">
    <property type="entry name" value="Ascorbate-PTS_EIIA_comp"/>
</dbReference>
<proteinExistence type="predicted"/>